<feature type="compositionally biased region" description="Low complexity" evidence="1">
    <location>
        <begin position="358"/>
        <end position="372"/>
    </location>
</feature>
<feature type="compositionally biased region" description="Low complexity" evidence="1">
    <location>
        <begin position="388"/>
        <end position="397"/>
    </location>
</feature>
<keyword evidence="3" id="KW-1185">Reference proteome</keyword>
<feature type="compositionally biased region" description="Acidic residues" evidence="1">
    <location>
        <begin position="99"/>
        <end position="110"/>
    </location>
</feature>
<sequence>MRAYDHPEGDPAALGMTANSTDQNQVRGNSFSPSSRDPTEGQQVATTSLYPPPAHWVTQALPPLPPMPASALRQLFMPAPQQLQQNTLAHDTYIGPGDVTEDDTESDDIDWNVLGHHSSSNGPSNVPSYASQSSMPQDSTSSRAANAPQGSYPYMPFLAQHAYSLNGNLSHGLTTSFDTSVIDTARPPYSHISTQGIGPSYLSSNLTGDTSSSMATTVPDLADEAVHEAPGERADGQASESSSVSIDNATAPADDLKDTPPGRYKTLLTPDALEERVKESRSWSDREMSALDTVAAWALIKLKNLSFDDRWKAVSKRLATHYNVHRSGVAAYHKYARIHGQEIKQDGKRKRSLDSMRSTTAPSDATPTSVTPMVAPAKKIQKRSHTATPQSSTPQSSIKKAVKKARGKTRVSSGTPSLRRLAPKPSSPQKHSSPSTPAVAVSSIVNAVDSQPTPEIQLLAVGQKVIDTFTKHTGTPLPANWEIVLENVVAKFVPYATASQPRASKKNIVDLTADDRDGSSDSDVDEEEKRRTQAEYDAWCSRVEATGNIGAGKSFLYQGVDYVEGVGYPEDATT</sequence>
<feature type="compositionally biased region" description="Low complexity" evidence="1">
    <location>
        <begin position="423"/>
        <end position="438"/>
    </location>
</feature>
<organism evidence="2 3">
    <name type="scientific">Botryosphaeria dothidea</name>
    <dbReference type="NCBI Taxonomy" id="55169"/>
    <lineage>
        <taxon>Eukaryota</taxon>
        <taxon>Fungi</taxon>
        <taxon>Dikarya</taxon>
        <taxon>Ascomycota</taxon>
        <taxon>Pezizomycotina</taxon>
        <taxon>Dothideomycetes</taxon>
        <taxon>Dothideomycetes incertae sedis</taxon>
        <taxon>Botryosphaeriales</taxon>
        <taxon>Botryosphaeriaceae</taxon>
        <taxon>Botryosphaeria</taxon>
    </lineage>
</organism>
<protein>
    <recommendedName>
        <fullName evidence="4">Myb-like domain-containing protein</fullName>
    </recommendedName>
</protein>
<feature type="compositionally biased region" description="Polar residues" evidence="1">
    <location>
        <begin position="238"/>
        <end position="248"/>
    </location>
</feature>
<dbReference type="EMBL" id="WWBZ02000051">
    <property type="protein sequence ID" value="KAF4303673.1"/>
    <property type="molecule type" value="Genomic_DNA"/>
</dbReference>
<dbReference type="Proteomes" id="UP000572817">
    <property type="component" value="Unassembled WGS sequence"/>
</dbReference>
<feature type="compositionally biased region" description="Basic and acidic residues" evidence="1">
    <location>
        <begin position="226"/>
        <end position="235"/>
    </location>
</feature>
<proteinExistence type="predicted"/>
<feature type="compositionally biased region" description="Polar residues" evidence="1">
    <location>
        <begin position="117"/>
        <end position="130"/>
    </location>
</feature>
<reference evidence="2" key="1">
    <citation type="submission" date="2020-04" db="EMBL/GenBank/DDBJ databases">
        <title>Genome Assembly and Annotation of Botryosphaeria dothidea sdau 11-99, a Latent Pathogen of Apple Fruit Ring Rot in China.</title>
        <authorList>
            <person name="Yu C."/>
            <person name="Diao Y."/>
            <person name="Lu Q."/>
            <person name="Zhao J."/>
            <person name="Cui S."/>
            <person name="Peng C."/>
            <person name="He B."/>
            <person name="Liu H."/>
        </authorList>
    </citation>
    <scope>NUCLEOTIDE SEQUENCE [LARGE SCALE GENOMIC DNA]</scope>
    <source>
        <strain evidence="2">Sdau11-99</strain>
    </source>
</reference>
<gene>
    <name evidence="2" type="ORF">GTA08_BOTSDO08478</name>
</gene>
<feature type="compositionally biased region" description="Polar residues" evidence="1">
    <location>
        <begin position="17"/>
        <end position="49"/>
    </location>
</feature>
<feature type="compositionally biased region" description="Low complexity" evidence="1">
    <location>
        <begin position="131"/>
        <end position="142"/>
    </location>
</feature>
<comment type="caution">
    <text evidence="2">The sequence shown here is derived from an EMBL/GenBank/DDBJ whole genome shotgun (WGS) entry which is preliminary data.</text>
</comment>
<feature type="region of interest" description="Disordered" evidence="1">
    <location>
        <begin position="508"/>
        <end position="534"/>
    </location>
</feature>
<feature type="region of interest" description="Disordered" evidence="1">
    <location>
        <begin position="1"/>
        <end position="51"/>
    </location>
</feature>
<dbReference type="AlphaFoldDB" id="A0A8H4N1I7"/>
<evidence type="ECO:0008006" key="4">
    <source>
        <dbReference type="Google" id="ProtNLM"/>
    </source>
</evidence>
<evidence type="ECO:0000313" key="2">
    <source>
        <dbReference type="EMBL" id="KAF4303673.1"/>
    </source>
</evidence>
<feature type="region of interest" description="Disordered" evidence="1">
    <location>
        <begin position="341"/>
        <end position="438"/>
    </location>
</feature>
<feature type="region of interest" description="Disordered" evidence="1">
    <location>
        <begin position="92"/>
        <end position="148"/>
    </location>
</feature>
<evidence type="ECO:0000313" key="3">
    <source>
        <dbReference type="Proteomes" id="UP000572817"/>
    </source>
</evidence>
<dbReference type="OrthoDB" id="5431489at2759"/>
<evidence type="ECO:0000256" key="1">
    <source>
        <dbReference type="SAM" id="MobiDB-lite"/>
    </source>
</evidence>
<feature type="region of interest" description="Disordered" evidence="1">
    <location>
        <begin position="226"/>
        <end position="266"/>
    </location>
</feature>
<feature type="compositionally biased region" description="Basic residues" evidence="1">
    <location>
        <begin position="400"/>
        <end position="409"/>
    </location>
</feature>
<name>A0A8H4N1I7_9PEZI</name>
<accession>A0A8H4N1I7</accession>